<dbReference type="EMBL" id="PYMO01000002">
    <property type="protein sequence ID" value="PSU26851.1"/>
    <property type="molecule type" value="Genomic_DNA"/>
</dbReference>
<evidence type="ECO:0000256" key="1">
    <source>
        <dbReference type="ARBA" id="ARBA00022801"/>
    </source>
</evidence>
<evidence type="ECO:0000313" key="7">
    <source>
        <dbReference type="EMBL" id="PSU53490.1"/>
    </source>
</evidence>
<dbReference type="Pfam" id="PF16116">
    <property type="entry name" value="DUF4832"/>
    <property type="match status" value="1"/>
</dbReference>
<feature type="signal peptide" evidence="3">
    <location>
        <begin position="1"/>
        <end position="40"/>
    </location>
</feature>
<dbReference type="InterPro" id="IPR032267">
    <property type="entry name" value="DUF4832"/>
</dbReference>
<keyword evidence="8" id="KW-1185">Reference proteome</keyword>
<dbReference type="Proteomes" id="UP000241405">
    <property type="component" value="Unassembled WGS sequence"/>
</dbReference>
<keyword evidence="1" id="KW-0378">Hydrolase</keyword>
<dbReference type="Proteomes" id="UP000241618">
    <property type="component" value="Unassembled WGS sequence"/>
</dbReference>
<comment type="caution">
    <text evidence="7">The sequence shown here is derived from an EMBL/GenBank/DDBJ whole genome shotgun (WGS) entry which is preliminary data.</text>
</comment>
<dbReference type="InterPro" id="IPR017853">
    <property type="entry name" value="GH"/>
</dbReference>
<evidence type="ECO:0000256" key="2">
    <source>
        <dbReference type="ARBA" id="ARBA00023295"/>
    </source>
</evidence>
<dbReference type="Pfam" id="PF02449">
    <property type="entry name" value="Glyco_hydro_42"/>
    <property type="match status" value="1"/>
</dbReference>
<evidence type="ECO:0000259" key="4">
    <source>
        <dbReference type="Pfam" id="PF02449"/>
    </source>
</evidence>
<organism evidence="7 9">
    <name type="scientific">Photobacterium phosphoreum</name>
    <dbReference type="NCBI Taxonomy" id="659"/>
    <lineage>
        <taxon>Bacteria</taxon>
        <taxon>Pseudomonadati</taxon>
        <taxon>Pseudomonadota</taxon>
        <taxon>Gammaproteobacteria</taxon>
        <taxon>Vibrionales</taxon>
        <taxon>Vibrionaceae</taxon>
        <taxon>Photobacterium</taxon>
    </lineage>
</organism>
<dbReference type="RefSeq" id="WP_107191836.1">
    <property type="nucleotide sequence ID" value="NZ_PYMN01000048.1"/>
</dbReference>
<dbReference type="AlphaFoldDB" id="A0A2T3JW35"/>
<dbReference type="GO" id="GO:0009341">
    <property type="term" value="C:beta-galactosidase complex"/>
    <property type="evidence" value="ECO:0007669"/>
    <property type="project" value="InterPro"/>
</dbReference>
<gene>
    <name evidence="7" type="ORF">C9J18_03485</name>
    <name evidence="6" type="ORF">CTM96_04605</name>
</gene>
<evidence type="ECO:0000256" key="3">
    <source>
        <dbReference type="SAM" id="SignalP"/>
    </source>
</evidence>
<protein>
    <submittedName>
        <fullName evidence="7">DUF4832 domain-containing protein</fullName>
    </submittedName>
</protein>
<accession>A0A2T3JW35</accession>
<evidence type="ECO:0000313" key="6">
    <source>
        <dbReference type="EMBL" id="PSU26851.1"/>
    </source>
</evidence>
<dbReference type="Gene3D" id="3.20.20.80">
    <property type="entry name" value="Glycosidases"/>
    <property type="match status" value="1"/>
</dbReference>
<dbReference type="GO" id="GO:0004565">
    <property type="term" value="F:beta-galactosidase activity"/>
    <property type="evidence" value="ECO:0007669"/>
    <property type="project" value="InterPro"/>
</dbReference>
<name>A0A2T3JW35_PHOPO</name>
<proteinExistence type="predicted"/>
<sequence>MRPNTKKSIAFNMPSQSITLLAKLCLLTFTTLPLGNIAVAQETTITTMPTTIDNILINPDIGITEHHSFDIKNDPWWNKPTHPETSVVYFRWYWEELEPQKGQYNFKLIDDTINQAAALGKTTVIRFMTMAGIDEVYYNNSPNEGKKILGIPCWLKKKVDTNTTGDVCIDDNSFTIDYTNPVFKKNLKRFINAMGERYNNNPNILRLDVGLVGTWGEWNLASHKGYNRPTLGNHGYSDKDLLPYPKMMKNAFPNKTLIMYLGSNDENVLSHSTQRDYGWRADCLGDWEQGWNHMEQGYPDTIAHAQGLGNTVNNYPDPKFLQRWKQNPVDFEICYTVDEWAAKKEIYTVEKVKQTFDAALDMHTSLLNLKSGNIPEMYQPLLDDFLKKVGYRFELNTIEITSNFKAGSPITINSNWKNTGVAPSYNNYPVVWRLRDSYNHVIAHFETNNDIRRWLPADNKDDIAPKHYQNNTFTLPKFINDGHYFLDVALVKPNTYDAIIKLGIEGMKNDKWHQVKSIYLMNNY</sequence>
<keyword evidence="3" id="KW-0732">Signal</keyword>
<feature type="domain" description="Glycoside hydrolase family 42 N-terminal" evidence="4">
    <location>
        <begin position="94"/>
        <end position="206"/>
    </location>
</feature>
<keyword evidence="2" id="KW-0326">Glycosidase</keyword>
<evidence type="ECO:0000313" key="8">
    <source>
        <dbReference type="Proteomes" id="UP000241405"/>
    </source>
</evidence>
<evidence type="ECO:0000259" key="5">
    <source>
        <dbReference type="Pfam" id="PF16116"/>
    </source>
</evidence>
<reference evidence="8 9" key="1">
    <citation type="submission" date="2018-03" db="EMBL/GenBank/DDBJ databases">
        <title>Whole genome sequencing of Histamine producing bacteria.</title>
        <authorList>
            <person name="Butler K."/>
        </authorList>
    </citation>
    <scope>NUCLEOTIDE SEQUENCE [LARGE SCALE GENOMIC DNA]</scope>
    <source>
        <strain evidence="7 9">FS-6.1</strain>
        <strain evidence="6 8">FS-6.2</strain>
    </source>
</reference>
<evidence type="ECO:0000313" key="9">
    <source>
        <dbReference type="Proteomes" id="UP000241618"/>
    </source>
</evidence>
<feature type="chain" id="PRO_5015394763" evidence="3">
    <location>
        <begin position="41"/>
        <end position="524"/>
    </location>
</feature>
<dbReference type="EMBL" id="PYMP01000002">
    <property type="protein sequence ID" value="PSU53490.1"/>
    <property type="molecule type" value="Genomic_DNA"/>
</dbReference>
<feature type="domain" description="DUF4832" evidence="5">
    <location>
        <begin position="318"/>
        <end position="494"/>
    </location>
</feature>
<dbReference type="SUPFAM" id="SSF51445">
    <property type="entry name" value="(Trans)glycosidases"/>
    <property type="match status" value="1"/>
</dbReference>
<dbReference type="GO" id="GO:0005975">
    <property type="term" value="P:carbohydrate metabolic process"/>
    <property type="evidence" value="ECO:0007669"/>
    <property type="project" value="InterPro"/>
</dbReference>
<dbReference type="InterPro" id="IPR013529">
    <property type="entry name" value="Glyco_hydro_42_N"/>
</dbReference>